<evidence type="ECO:0000313" key="4">
    <source>
        <dbReference type="EMBL" id="KAF5857067.1"/>
    </source>
</evidence>
<dbReference type="Pfam" id="PF13598">
    <property type="entry name" value="DUF4139"/>
    <property type="match status" value="1"/>
</dbReference>
<gene>
    <name evidence="4" type="ORF">ETB97_006311</name>
</gene>
<dbReference type="AlphaFoldDB" id="A0A8H5ZXI4"/>
<reference evidence="4 5" key="1">
    <citation type="submission" date="2019-04" db="EMBL/GenBank/DDBJ databases">
        <title>Aspergillus burnettii sp. nov., novel species from soil in southeast Queensland.</title>
        <authorList>
            <person name="Gilchrist C.L.M."/>
            <person name="Pitt J.I."/>
            <person name="Lange L."/>
            <person name="Lacey H.J."/>
            <person name="Vuong D."/>
            <person name="Midgley D.J."/>
            <person name="Greenfield P."/>
            <person name="Bradbury M."/>
            <person name="Lacey E."/>
            <person name="Busk P.K."/>
            <person name="Pilgaard B."/>
            <person name="Chooi Y.H."/>
            <person name="Piggott A.M."/>
        </authorList>
    </citation>
    <scope>NUCLEOTIDE SEQUENCE [LARGE SCALE GENOMIC DNA]</scope>
    <source>
        <strain evidence="4 5">FRR 5400</strain>
    </source>
</reference>
<evidence type="ECO:0000313" key="5">
    <source>
        <dbReference type="Proteomes" id="UP000541154"/>
    </source>
</evidence>
<proteinExistence type="predicted"/>
<evidence type="ECO:0000256" key="1">
    <source>
        <dbReference type="SAM" id="MobiDB-lite"/>
    </source>
</evidence>
<dbReference type="Pfam" id="PF13600">
    <property type="entry name" value="DUF4140"/>
    <property type="match status" value="1"/>
</dbReference>
<dbReference type="InterPro" id="IPR025554">
    <property type="entry name" value="DUF4140"/>
</dbReference>
<protein>
    <recommendedName>
        <fullName evidence="6">DUF4139 domain-containing protein</fullName>
    </recommendedName>
</protein>
<dbReference type="InterPro" id="IPR037291">
    <property type="entry name" value="DUF4139"/>
</dbReference>
<keyword evidence="5" id="KW-1185">Reference proteome</keyword>
<feature type="domain" description="DUF4139" evidence="2">
    <location>
        <begin position="215"/>
        <end position="669"/>
    </location>
</feature>
<dbReference type="PANTHER" id="PTHR31005:SF8">
    <property type="entry name" value="DUF4139 DOMAIN-CONTAINING PROTEIN"/>
    <property type="match status" value="1"/>
</dbReference>
<feature type="region of interest" description="Disordered" evidence="1">
    <location>
        <begin position="383"/>
        <end position="432"/>
    </location>
</feature>
<feature type="domain" description="DUF4140" evidence="3">
    <location>
        <begin position="20"/>
        <end position="128"/>
    </location>
</feature>
<evidence type="ECO:0000259" key="3">
    <source>
        <dbReference type="Pfam" id="PF13600"/>
    </source>
</evidence>
<dbReference type="PANTHER" id="PTHR31005">
    <property type="entry name" value="DUF4139 DOMAIN-CONTAINING PROTEIN"/>
    <property type="match status" value="1"/>
</dbReference>
<dbReference type="Proteomes" id="UP000541154">
    <property type="component" value="Unassembled WGS sequence"/>
</dbReference>
<evidence type="ECO:0000259" key="2">
    <source>
        <dbReference type="Pfam" id="PF13598"/>
    </source>
</evidence>
<name>A0A8H5ZXI4_PETAA</name>
<dbReference type="EMBL" id="SPNV01000279">
    <property type="protein sequence ID" value="KAF5857067.1"/>
    <property type="molecule type" value="Genomic_DNA"/>
</dbReference>
<feature type="compositionally biased region" description="Polar residues" evidence="1">
    <location>
        <begin position="397"/>
        <end position="407"/>
    </location>
</feature>
<evidence type="ECO:0008006" key="6">
    <source>
        <dbReference type="Google" id="ProtNLM"/>
    </source>
</evidence>
<accession>A0A8H5ZXI4</accession>
<organism evidence="4 5">
    <name type="scientific">Petromyces alliaceus</name>
    <name type="common">Aspergillus alliaceus</name>
    <dbReference type="NCBI Taxonomy" id="209559"/>
    <lineage>
        <taxon>Eukaryota</taxon>
        <taxon>Fungi</taxon>
        <taxon>Dikarya</taxon>
        <taxon>Ascomycota</taxon>
        <taxon>Pezizomycotina</taxon>
        <taxon>Eurotiomycetes</taxon>
        <taxon>Eurotiomycetidae</taxon>
        <taxon>Eurotiales</taxon>
        <taxon>Aspergillaceae</taxon>
        <taxon>Aspergillus</taxon>
        <taxon>Aspergillus subgen. Circumdati</taxon>
    </lineage>
</organism>
<dbReference type="InterPro" id="IPR011935">
    <property type="entry name" value="CHP02231"/>
</dbReference>
<comment type="caution">
    <text evidence="4">The sequence shown here is derived from an EMBL/GenBank/DDBJ whole genome shotgun (WGS) entry which is preliminary data.</text>
</comment>
<sequence>MAEISTSEILLSPSHPTKSVTFTPQRATIVREIHTSILSGQHELTISGLDPKVDVDSIRIEGTGAATITDIQTEIVPRREMLEDVYPVVSDEGEGSEDLAVGVESEGEELGGDDPELRAVRAEIAEVEMYARQRAAALERYHWAGVAVAEGERELDRLARRRDRIEAKHRRAGQVVVHLDSQLVVTPGSSRRSSIFERSYGDASDTARGPIDVTLRLSYVVPGVRWSPRYELRINTPSSSARMAYRAELRNSSSETWKDARVTLSTSQASFSGLEQRIPSLQPWHIKLLDAIRGENQEHPSWQRILNGGYANKPVSSSNNVHYCRMKLIIEERDKFNGLSTKTHSLFHPRSFGGGLFGNTNTSSQAQGATSLFGGAVGLGQSQPASSGTSLFGAAPTPNQETQSQSHFGGAAQAPPPEPSAPSADEEDDEYDIENESLAAASLEHQESVQQDYGLTTTYDLPGHRTLIPSNNNRRHILADLDLKSVTLSHIIVPKHSAEAFSRAQVKNTSSLRILRGKVGLTVDETFLGTATIPNCTPSSFFNVSFGVDPSILVTYGKPTVRRLNGGFFTGQVGAVFRRTGHIKNTKSVAVDITVLDQVPVSEDKELQVEILEPKGLDEKDDGVKLDMEASHGSGKATMEKKGEVKWAIHLEPGRDVRVVLEYGTKAPRGREVDSA</sequence>